<dbReference type="PIRSF" id="PIRSF000747">
    <property type="entry name" value="RPB5"/>
    <property type="match status" value="1"/>
</dbReference>
<evidence type="ECO:0000313" key="3">
    <source>
        <dbReference type="EMBL" id="QHT82898.1"/>
    </source>
</evidence>
<dbReference type="GO" id="GO:0006362">
    <property type="term" value="P:transcription elongation by RNA polymerase I"/>
    <property type="evidence" value="ECO:0007669"/>
    <property type="project" value="TreeGrafter"/>
</dbReference>
<dbReference type="InterPro" id="IPR014381">
    <property type="entry name" value="Arch_Rpo5/euc_Rpb5"/>
</dbReference>
<dbReference type="PANTHER" id="PTHR10535">
    <property type="entry name" value="DNA-DIRECTED RNA POLYMERASES I, II, AND III SUBUNIT RPABC1"/>
    <property type="match status" value="1"/>
</dbReference>
<evidence type="ECO:0000259" key="2">
    <source>
        <dbReference type="Pfam" id="PF01191"/>
    </source>
</evidence>
<keyword evidence="1" id="KW-0804">Transcription</keyword>
<dbReference type="InterPro" id="IPR035913">
    <property type="entry name" value="RPB5-like_sf"/>
</dbReference>
<feature type="domain" description="RNA polymerase subunit H/Rpb5 C-terminal" evidence="2">
    <location>
        <begin position="142"/>
        <end position="215"/>
    </location>
</feature>
<accession>A0A6C0HQB9</accession>
<evidence type="ECO:0000256" key="1">
    <source>
        <dbReference type="ARBA" id="ARBA00023163"/>
    </source>
</evidence>
<dbReference type="Pfam" id="PF01191">
    <property type="entry name" value="RNA_pol_Rpb5_C"/>
    <property type="match status" value="1"/>
</dbReference>
<name>A0A6C0HQB9_9ZZZZ</name>
<dbReference type="GO" id="GO:0003677">
    <property type="term" value="F:DNA binding"/>
    <property type="evidence" value="ECO:0007669"/>
    <property type="project" value="InterPro"/>
</dbReference>
<dbReference type="GO" id="GO:0003899">
    <property type="term" value="F:DNA-directed RNA polymerase activity"/>
    <property type="evidence" value="ECO:0007669"/>
    <property type="project" value="InterPro"/>
</dbReference>
<protein>
    <recommendedName>
        <fullName evidence="2">RNA polymerase subunit H/Rpb5 C-terminal domain-containing protein</fullName>
    </recommendedName>
</protein>
<proteinExistence type="predicted"/>
<dbReference type="SUPFAM" id="SSF55287">
    <property type="entry name" value="RPB5-like RNA polymerase subunit"/>
    <property type="match status" value="1"/>
</dbReference>
<sequence length="216" mass="25331">MATQNSSGVVSSVYKSRKTILELMKKQNYNVEEYENFSVNEVNTMLQNKQLDMLLEKSVEDPNTKRKNKIYIRYYLAKTLRPQNVQEMIDDLFNLEEILTKDDTLMIITKDDLNETLTNLLKHIWEQDEILIVVQSIKRLQFNILDHVLVPPHRVLSKDEVEVIKTKYNIMDDTQFPDISRFDPVAQIIGIRPGQVCEIIRPSKTAISAYYYRICV</sequence>
<dbReference type="AlphaFoldDB" id="A0A6C0HQB9"/>
<dbReference type="GO" id="GO:0006366">
    <property type="term" value="P:transcription by RNA polymerase II"/>
    <property type="evidence" value="ECO:0007669"/>
    <property type="project" value="TreeGrafter"/>
</dbReference>
<dbReference type="EMBL" id="MN740004">
    <property type="protein sequence ID" value="QHT82898.1"/>
    <property type="molecule type" value="Genomic_DNA"/>
</dbReference>
<dbReference type="Gene3D" id="3.90.940.20">
    <property type="entry name" value="RPB5-like RNA polymerase subunit"/>
    <property type="match status" value="1"/>
</dbReference>
<dbReference type="PANTHER" id="PTHR10535:SF0">
    <property type="entry name" value="DNA-DIRECTED RNA POLYMERASES I, II, AND III SUBUNIT RPABC1"/>
    <property type="match status" value="1"/>
</dbReference>
<reference evidence="3" key="1">
    <citation type="journal article" date="2020" name="Nature">
        <title>Giant virus diversity and host interactions through global metagenomics.</title>
        <authorList>
            <person name="Schulz F."/>
            <person name="Roux S."/>
            <person name="Paez-Espino D."/>
            <person name="Jungbluth S."/>
            <person name="Walsh D.A."/>
            <person name="Denef V.J."/>
            <person name="McMahon K.D."/>
            <person name="Konstantinidis K.T."/>
            <person name="Eloe-Fadrosh E.A."/>
            <person name="Kyrpides N.C."/>
            <person name="Woyke T."/>
        </authorList>
    </citation>
    <scope>NUCLEOTIDE SEQUENCE</scope>
    <source>
        <strain evidence="3">GVMAG-M-3300023184-165</strain>
    </source>
</reference>
<dbReference type="GO" id="GO:0042797">
    <property type="term" value="P:tRNA transcription by RNA polymerase III"/>
    <property type="evidence" value="ECO:0007669"/>
    <property type="project" value="TreeGrafter"/>
</dbReference>
<dbReference type="InterPro" id="IPR000783">
    <property type="entry name" value="RNA_pol_subH/Rpb5_C"/>
</dbReference>
<organism evidence="3">
    <name type="scientific">viral metagenome</name>
    <dbReference type="NCBI Taxonomy" id="1070528"/>
    <lineage>
        <taxon>unclassified sequences</taxon>
        <taxon>metagenomes</taxon>
        <taxon>organismal metagenomes</taxon>
    </lineage>
</organism>
<dbReference type="GO" id="GO:0005665">
    <property type="term" value="C:RNA polymerase II, core complex"/>
    <property type="evidence" value="ECO:0007669"/>
    <property type="project" value="TreeGrafter"/>
</dbReference>
<dbReference type="GO" id="GO:0005736">
    <property type="term" value="C:RNA polymerase I complex"/>
    <property type="evidence" value="ECO:0007669"/>
    <property type="project" value="TreeGrafter"/>
</dbReference>
<dbReference type="GO" id="GO:0005666">
    <property type="term" value="C:RNA polymerase III complex"/>
    <property type="evidence" value="ECO:0007669"/>
    <property type="project" value="TreeGrafter"/>
</dbReference>